<protein>
    <submittedName>
        <fullName evidence="1">Uncharacterized protein</fullName>
    </submittedName>
</protein>
<evidence type="ECO:0000313" key="2">
    <source>
        <dbReference type="Proteomes" id="UP000095342"/>
    </source>
</evidence>
<evidence type="ECO:0000313" key="1">
    <source>
        <dbReference type="EMBL" id="AOV18774.1"/>
    </source>
</evidence>
<geneLocation type="plasmid" evidence="2">
    <name>papv6</name>
</geneLocation>
<dbReference type="AlphaFoldDB" id="A0A1D8KCW4"/>
<dbReference type="Proteomes" id="UP000095342">
    <property type="component" value="Plasmid pAPV6"/>
</dbReference>
<organism evidence="1 2">
    <name type="scientific">Acidihalobacter aeolianus</name>
    <dbReference type="NCBI Taxonomy" id="2792603"/>
    <lineage>
        <taxon>Bacteria</taxon>
        <taxon>Pseudomonadati</taxon>
        <taxon>Pseudomonadota</taxon>
        <taxon>Gammaproteobacteria</taxon>
        <taxon>Chromatiales</taxon>
        <taxon>Ectothiorhodospiraceae</taxon>
        <taxon>Acidihalobacter</taxon>
    </lineage>
</organism>
<dbReference type="EMBL" id="CP017449">
    <property type="protein sequence ID" value="AOV18774.1"/>
    <property type="molecule type" value="Genomic_DNA"/>
</dbReference>
<dbReference type="InterPro" id="IPR046164">
    <property type="entry name" value="DUF6166"/>
</dbReference>
<name>A0A1D8KCW4_9GAMM</name>
<sequence>MALDTAFFEGVVGVVNRYVLLNKKLLDPRIDLVTHSISGELTWGYPGRGPAQLALAMLCAVYDDDIALLHHEQYKEQVIAHMPPNKPWFLSAAEVQRVVDDIRGKREF</sequence>
<proteinExistence type="predicted"/>
<gene>
    <name evidence="1" type="ORF">BJI67_16165</name>
</gene>
<keyword evidence="1" id="KW-0614">Plasmid</keyword>
<dbReference type="RefSeq" id="WP_070074297.1">
    <property type="nucleotide sequence ID" value="NZ_CP017449.1"/>
</dbReference>
<reference evidence="1 2" key="1">
    <citation type="submission" date="2016-09" db="EMBL/GenBank/DDBJ databases">
        <title>Acidihalobacter prosperus V6 (DSM14174).</title>
        <authorList>
            <person name="Khaleque H.N."/>
            <person name="Ramsay J.P."/>
            <person name="Murphy R.J.T."/>
            <person name="Kaksonen A.H."/>
            <person name="Boxall N.J."/>
            <person name="Watkin E.L.J."/>
        </authorList>
    </citation>
    <scope>NUCLEOTIDE SEQUENCE [LARGE SCALE GENOMIC DNA]</scope>
    <source>
        <strain evidence="1 2">V6</strain>
        <plasmid evidence="2">papv6</plasmid>
    </source>
</reference>
<accession>A0A1D8KCW4</accession>
<dbReference type="Pfam" id="PF19663">
    <property type="entry name" value="DUF6166"/>
    <property type="match status" value="1"/>
</dbReference>
<dbReference type="KEGG" id="aaeo:BJI67_16165"/>
<keyword evidence="2" id="KW-1185">Reference proteome</keyword>